<evidence type="ECO:0000256" key="4">
    <source>
        <dbReference type="ARBA" id="ARBA00022448"/>
    </source>
</evidence>
<dbReference type="InterPro" id="IPR004728">
    <property type="entry name" value="Sec62"/>
</dbReference>
<dbReference type="PANTHER" id="PTHR12443">
    <property type="entry name" value="TRANSLOCATION PROTEIN SEC62"/>
    <property type="match status" value="1"/>
</dbReference>
<dbReference type="EMBL" id="JBEVYD010000005">
    <property type="protein sequence ID" value="KAL3232250.1"/>
    <property type="molecule type" value="Genomic_DNA"/>
</dbReference>
<reference evidence="13 14" key="1">
    <citation type="submission" date="2024-05" db="EMBL/GenBank/DDBJ databases">
        <title>Long read based assembly of the Candida bracarensis genome reveals expanded adhesin content.</title>
        <authorList>
            <person name="Marcet-Houben M."/>
            <person name="Ksiezopolska E."/>
            <person name="Gabaldon T."/>
        </authorList>
    </citation>
    <scope>NUCLEOTIDE SEQUENCE [LARGE SCALE GENOMIC DNA]</scope>
    <source>
        <strain evidence="13 14">CBM6</strain>
    </source>
</reference>
<feature type="transmembrane region" description="Helical" evidence="12">
    <location>
        <begin position="167"/>
        <end position="196"/>
    </location>
</feature>
<gene>
    <name evidence="13" type="ORF">RNJ44_04166</name>
</gene>
<evidence type="ECO:0000256" key="7">
    <source>
        <dbReference type="ARBA" id="ARBA00022927"/>
    </source>
</evidence>
<evidence type="ECO:0000256" key="2">
    <source>
        <dbReference type="ARBA" id="ARBA00010604"/>
    </source>
</evidence>
<name>A0ABR4NU48_9SACH</name>
<accession>A0ABR4NU48</accession>
<dbReference type="InterPro" id="IPR011553">
    <property type="entry name" value="Sec62_asco"/>
</dbReference>
<dbReference type="Proteomes" id="UP001623330">
    <property type="component" value="Unassembled WGS sequence"/>
</dbReference>
<sequence length="274" mass="32463">MDPATLTAVAKFARHRKELKQRKGKFQDKMQDFFRYKRFARIFESDQYKKKSRKQPDLYPPMPEGEDEKDVAKREEMVQGIFIELIKLQWVVPVQKLHSYECKEHDLRPSKDFPHLVMMTQAKLSDDEYYIWNYNPKYLTDYLIVLAVISVILLFCCYPLWPSSFRVGAYYLSLSAIGFIGFFFATVIVRSILYVISLPLVKDKGGFWLFPNLLEDCGVLESFKPFYGFGEKDGYSYIKKMEKQRKRQAKKEKMKKLKETKIVNEKISEVKDEN</sequence>
<comment type="subcellular location">
    <subcellularLocation>
        <location evidence="1">Endoplasmic reticulum membrane</location>
        <topology evidence="1">Multi-pass membrane protein</topology>
    </subcellularLocation>
</comment>
<organism evidence="13 14">
    <name type="scientific">Nakaseomyces bracarensis</name>
    <dbReference type="NCBI Taxonomy" id="273131"/>
    <lineage>
        <taxon>Eukaryota</taxon>
        <taxon>Fungi</taxon>
        <taxon>Dikarya</taxon>
        <taxon>Ascomycota</taxon>
        <taxon>Saccharomycotina</taxon>
        <taxon>Saccharomycetes</taxon>
        <taxon>Saccharomycetales</taxon>
        <taxon>Saccharomycetaceae</taxon>
        <taxon>Nakaseomyces</taxon>
    </lineage>
</organism>
<proteinExistence type="inferred from homology"/>
<evidence type="ECO:0000313" key="13">
    <source>
        <dbReference type="EMBL" id="KAL3232250.1"/>
    </source>
</evidence>
<evidence type="ECO:0000256" key="3">
    <source>
        <dbReference type="ARBA" id="ARBA00021257"/>
    </source>
</evidence>
<feature type="region of interest" description="Disordered" evidence="11">
    <location>
        <begin position="47"/>
        <end position="69"/>
    </location>
</feature>
<evidence type="ECO:0000256" key="8">
    <source>
        <dbReference type="ARBA" id="ARBA00022989"/>
    </source>
</evidence>
<evidence type="ECO:0000256" key="5">
    <source>
        <dbReference type="ARBA" id="ARBA00022692"/>
    </source>
</evidence>
<evidence type="ECO:0000313" key="14">
    <source>
        <dbReference type="Proteomes" id="UP001623330"/>
    </source>
</evidence>
<dbReference type="NCBIfam" id="TIGR00869">
    <property type="entry name" value="sec62"/>
    <property type="match status" value="1"/>
</dbReference>
<evidence type="ECO:0000256" key="12">
    <source>
        <dbReference type="SAM" id="Phobius"/>
    </source>
</evidence>
<keyword evidence="5 12" id="KW-0812">Transmembrane</keyword>
<evidence type="ECO:0000256" key="11">
    <source>
        <dbReference type="SAM" id="MobiDB-lite"/>
    </source>
</evidence>
<comment type="caution">
    <text evidence="13">The sequence shown here is derived from an EMBL/GenBank/DDBJ whole genome shotgun (WGS) entry which is preliminary data.</text>
</comment>
<feature type="transmembrane region" description="Helical" evidence="12">
    <location>
        <begin position="142"/>
        <end position="161"/>
    </location>
</feature>
<keyword evidence="14" id="KW-1185">Reference proteome</keyword>
<evidence type="ECO:0000256" key="6">
    <source>
        <dbReference type="ARBA" id="ARBA00022824"/>
    </source>
</evidence>
<keyword evidence="4" id="KW-0813">Transport</keyword>
<keyword evidence="9" id="KW-0811">Translocation</keyword>
<keyword evidence="8 12" id="KW-1133">Transmembrane helix</keyword>
<keyword evidence="7" id="KW-0653">Protein transport</keyword>
<keyword evidence="10 12" id="KW-0472">Membrane</keyword>
<evidence type="ECO:0000256" key="9">
    <source>
        <dbReference type="ARBA" id="ARBA00023010"/>
    </source>
</evidence>
<evidence type="ECO:0000256" key="1">
    <source>
        <dbReference type="ARBA" id="ARBA00004477"/>
    </source>
</evidence>
<evidence type="ECO:0000256" key="10">
    <source>
        <dbReference type="ARBA" id="ARBA00023136"/>
    </source>
</evidence>
<dbReference type="Pfam" id="PF03839">
    <property type="entry name" value="Sec62"/>
    <property type="match status" value="1"/>
</dbReference>
<dbReference type="PANTHER" id="PTHR12443:SF9">
    <property type="entry name" value="TRANSLOCATION PROTEIN SEC62"/>
    <property type="match status" value="1"/>
</dbReference>
<protein>
    <recommendedName>
        <fullName evidence="3">Translocation protein SEC62</fullName>
    </recommendedName>
</protein>
<keyword evidence="6" id="KW-0256">Endoplasmic reticulum</keyword>
<comment type="similarity">
    <text evidence="2">Belongs to the SEC62 family.</text>
</comment>